<evidence type="ECO:0000259" key="4">
    <source>
        <dbReference type="PROSITE" id="PS51077"/>
    </source>
</evidence>
<proteinExistence type="predicted"/>
<dbReference type="InterPro" id="IPR050707">
    <property type="entry name" value="HTH_MetabolicPath_Reg"/>
</dbReference>
<dbReference type="AlphaFoldDB" id="A0A0B6RS80"/>
<dbReference type="PANTHER" id="PTHR30136:SF35">
    <property type="entry name" value="HTH-TYPE TRANSCRIPTIONAL REGULATOR RV1719"/>
    <property type="match status" value="1"/>
</dbReference>
<keyword evidence="2" id="KW-0238">DNA-binding</keyword>
<evidence type="ECO:0000256" key="1">
    <source>
        <dbReference type="ARBA" id="ARBA00023015"/>
    </source>
</evidence>
<dbReference type="KEGG" id="bgp:BGL_2c01110"/>
<reference evidence="6 7" key="2">
    <citation type="journal article" date="2016" name="Appl. Microbiol. Biotechnol.">
        <title>Mutations improving production and secretion of extracellular lipase by Burkholderia glumae PG1.</title>
        <authorList>
            <person name="Knapp A."/>
            <person name="Voget S."/>
            <person name="Gao R."/>
            <person name="Zaburannyi N."/>
            <person name="Krysciak D."/>
            <person name="Breuer M."/>
            <person name="Hauer B."/>
            <person name="Streit W.R."/>
            <person name="Muller R."/>
            <person name="Daniel R."/>
            <person name="Jaeger K.E."/>
        </authorList>
    </citation>
    <scope>NUCLEOTIDE SEQUENCE [LARGE SCALE GENOMIC DNA]</scope>
    <source>
        <strain evidence="6 7">PG1</strain>
    </source>
</reference>
<dbReference type="InterPro" id="IPR029016">
    <property type="entry name" value="GAF-like_dom_sf"/>
</dbReference>
<keyword evidence="1" id="KW-0805">Transcription regulation</keyword>
<gene>
    <name evidence="6" type="ORF">BGL_2c01110</name>
</gene>
<evidence type="ECO:0000256" key="2">
    <source>
        <dbReference type="ARBA" id="ARBA00023125"/>
    </source>
</evidence>
<feature type="domain" description="IclR-ED" evidence="5">
    <location>
        <begin position="73"/>
        <end position="253"/>
    </location>
</feature>
<dbReference type="InterPro" id="IPR036390">
    <property type="entry name" value="WH_DNA-bd_sf"/>
</dbReference>
<dbReference type="Gene3D" id="1.10.10.10">
    <property type="entry name" value="Winged helix-like DNA-binding domain superfamily/Winged helix DNA-binding domain"/>
    <property type="match status" value="1"/>
</dbReference>
<dbReference type="InterPro" id="IPR014757">
    <property type="entry name" value="Tscrpt_reg_IclR_C"/>
</dbReference>
<dbReference type="GO" id="GO:0045892">
    <property type="term" value="P:negative regulation of DNA-templated transcription"/>
    <property type="evidence" value="ECO:0007669"/>
    <property type="project" value="TreeGrafter"/>
</dbReference>
<dbReference type="PANTHER" id="PTHR30136">
    <property type="entry name" value="HELIX-TURN-HELIX TRANSCRIPTIONAL REGULATOR, ICLR FAMILY"/>
    <property type="match status" value="1"/>
</dbReference>
<dbReference type="RefSeq" id="WP_042626890.1">
    <property type="nucleotide sequence ID" value="NZ_CP002581.1"/>
</dbReference>
<evidence type="ECO:0000313" key="6">
    <source>
        <dbReference type="EMBL" id="AJK48207.1"/>
    </source>
</evidence>
<evidence type="ECO:0000256" key="3">
    <source>
        <dbReference type="ARBA" id="ARBA00023163"/>
    </source>
</evidence>
<protein>
    <submittedName>
        <fullName evidence="6">Transcriptional regulator, IclR family</fullName>
    </submittedName>
</protein>
<sequence>MTAPPERPADASGAVERSLRLLRFIAEGGSTRNISEAARRIGVNRVTLMRLLATLEQAGMLVGEAEGHRLGVPFLTLAAAALGSSSLIARAREVLPGVAAATRMSTYLVVREHHEIVYSLAETPDTPLVSQIRVGSRLPAYRATPGLAMLALADPDEVARMCESAWREADAPDWAALSARLQRIRDEGCAWSHAALEAGIDSCAAPIVGGDGRAIAALSIAGPSQMFSGRPGHAETLVERLKAAAQQIARLVA</sequence>
<feature type="domain" description="HTH iclR-type" evidence="4">
    <location>
        <begin position="12"/>
        <end position="72"/>
    </location>
</feature>
<dbReference type="PROSITE" id="PS51077">
    <property type="entry name" value="HTH_ICLR"/>
    <property type="match status" value="1"/>
</dbReference>
<organism evidence="6 7">
    <name type="scientific">Burkholderia plantarii</name>
    <dbReference type="NCBI Taxonomy" id="41899"/>
    <lineage>
        <taxon>Bacteria</taxon>
        <taxon>Pseudomonadati</taxon>
        <taxon>Pseudomonadota</taxon>
        <taxon>Betaproteobacteria</taxon>
        <taxon>Burkholderiales</taxon>
        <taxon>Burkholderiaceae</taxon>
        <taxon>Burkholderia</taxon>
    </lineage>
</organism>
<dbReference type="InterPro" id="IPR005471">
    <property type="entry name" value="Tscrpt_reg_IclR_N"/>
</dbReference>
<dbReference type="Gene3D" id="3.30.450.40">
    <property type="match status" value="1"/>
</dbReference>
<dbReference type="Pfam" id="PF01614">
    <property type="entry name" value="IclR_C"/>
    <property type="match status" value="1"/>
</dbReference>
<reference evidence="7" key="1">
    <citation type="submission" date="2011-03" db="EMBL/GenBank/DDBJ databases">
        <authorList>
            <person name="Voget S."/>
            <person name="Streit W.R."/>
            <person name="Jaeger K.E."/>
            <person name="Daniel R."/>
        </authorList>
    </citation>
    <scope>NUCLEOTIDE SEQUENCE [LARGE SCALE GENOMIC DNA]</scope>
    <source>
        <strain evidence="7">PG1</strain>
    </source>
</reference>
<evidence type="ECO:0000313" key="7">
    <source>
        <dbReference type="Proteomes" id="UP000031838"/>
    </source>
</evidence>
<dbReference type="PROSITE" id="PS51078">
    <property type="entry name" value="ICLR_ED"/>
    <property type="match status" value="1"/>
</dbReference>
<dbReference type="GO" id="GO:0003700">
    <property type="term" value="F:DNA-binding transcription factor activity"/>
    <property type="evidence" value="ECO:0007669"/>
    <property type="project" value="TreeGrafter"/>
</dbReference>
<dbReference type="HOGENOM" id="CLU_062618_0_1_4"/>
<dbReference type="EMBL" id="CP002581">
    <property type="protein sequence ID" value="AJK48207.1"/>
    <property type="molecule type" value="Genomic_DNA"/>
</dbReference>
<dbReference type="SUPFAM" id="SSF46785">
    <property type="entry name" value="Winged helix' DNA-binding domain"/>
    <property type="match status" value="1"/>
</dbReference>
<dbReference type="OrthoDB" id="5401369at2"/>
<name>A0A0B6RS80_BURPL</name>
<keyword evidence="3" id="KW-0804">Transcription</keyword>
<dbReference type="SMART" id="SM00346">
    <property type="entry name" value="HTH_ICLR"/>
    <property type="match status" value="1"/>
</dbReference>
<dbReference type="Proteomes" id="UP000031838">
    <property type="component" value="Chromosome 2"/>
</dbReference>
<dbReference type="GO" id="GO:0003677">
    <property type="term" value="F:DNA binding"/>
    <property type="evidence" value="ECO:0007669"/>
    <property type="project" value="UniProtKB-KW"/>
</dbReference>
<accession>A0A0B6RS80</accession>
<evidence type="ECO:0000259" key="5">
    <source>
        <dbReference type="PROSITE" id="PS51078"/>
    </source>
</evidence>
<dbReference type="SUPFAM" id="SSF55781">
    <property type="entry name" value="GAF domain-like"/>
    <property type="match status" value="1"/>
</dbReference>
<dbReference type="Pfam" id="PF09339">
    <property type="entry name" value="HTH_IclR"/>
    <property type="match status" value="1"/>
</dbReference>
<dbReference type="InterPro" id="IPR036388">
    <property type="entry name" value="WH-like_DNA-bd_sf"/>
</dbReference>
<keyword evidence="7" id="KW-1185">Reference proteome</keyword>